<protein>
    <submittedName>
        <fullName evidence="2">SHS2 domain inserted in FtsA</fullName>
    </submittedName>
</protein>
<accession>A0A0E4C7L1</accession>
<dbReference type="EMBL" id="CGIH01000004">
    <property type="protein sequence ID" value="CFX03416.1"/>
    <property type="molecule type" value="Genomic_DNA"/>
</dbReference>
<dbReference type="InterPro" id="IPR003494">
    <property type="entry name" value="SHS2_FtsA"/>
</dbReference>
<dbReference type="PANTHER" id="PTHR32432:SF3">
    <property type="entry name" value="ETHANOLAMINE UTILIZATION PROTEIN EUTJ"/>
    <property type="match status" value="1"/>
</dbReference>
<dbReference type="OrthoDB" id="9768127at2"/>
<evidence type="ECO:0000259" key="1">
    <source>
        <dbReference type="SMART" id="SM00842"/>
    </source>
</evidence>
<organism evidence="2 3">
    <name type="scientific">Syntrophomonas zehnderi OL-4</name>
    <dbReference type="NCBI Taxonomy" id="690567"/>
    <lineage>
        <taxon>Bacteria</taxon>
        <taxon>Bacillati</taxon>
        <taxon>Bacillota</taxon>
        <taxon>Clostridia</taxon>
        <taxon>Eubacteriales</taxon>
        <taxon>Syntrophomonadaceae</taxon>
        <taxon>Syntrophomonas</taxon>
    </lineage>
</organism>
<sequence length="709" mass="78154">MNNDTVFALDIGTRKIIGLVMQKNSSGYEVLDAEMIEHQSRAMLDGQIHDVEEVARTILTIKKTLEERLGMQLKSAAVAAAGRALKTASGTARKDNQFVTEMSRDEVRALEIEAVQLAQQTIARDDMEKGAETQYFCVGYSVIAYYLENQQIGNLIGQLGSFASVEVIATFLPRVVVDSLFSSLKHAGLEVHSITLEPIAALSMAIPPNMRLLNLALVDIGAGTSDIAIVKNSNIYAYDMVPSGGDELTEQLAGCFLMDFNSAEKLKRQLATQEILTFKDILDNQVEIKAAEIKAQLESRVRELAQEISNSILLLNGKATDAVLCVGGGSLTPDLVQYLAEALEIPKNRVGIRTRDSAPQVIGEFDCLQGPQAVTPLGIAYHSLIIPPLPFIKVMVNGRELGLWNIGDIDVADALLSAGISLNDAYGRPGMGKTIEVNGYLKVFKGEMGTAPQIRVNGKEASLDTPIIKNDQIEYIKGEDGENASVKLINIDSGASGYVFINGERLELKPEYTVNGQEWDAEEEIPDRSQVEIRRLSRLGDILLKAGLSESLLQEKTYNYYLNEQPMVVKWSPLELRVNGQPARVDQTVNFGASIEYRAGRERPRLKDLIVIQQDLDCVVTVNGEQVRIKNKGYSLTRNGYPVSPEEEIFNGARIKIDQEHSQAILSDIFKVIEIKTQANKRLRIRVDGEEGGYTTPLKNNSVVELEWE</sequence>
<dbReference type="GO" id="GO:0051301">
    <property type="term" value="P:cell division"/>
    <property type="evidence" value="ECO:0007669"/>
    <property type="project" value="InterPro"/>
</dbReference>
<name>A0A0E4C7L1_9FIRM</name>
<dbReference type="CDD" id="cd24004">
    <property type="entry name" value="ASKHA_NBD_PilM-like"/>
    <property type="match status" value="1"/>
</dbReference>
<dbReference type="RefSeq" id="WP_046494933.1">
    <property type="nucleotide sequence ID" value="NZ_CGIH01000004.1"/>
</dbReference>
<dbReference type="SMART" id="SM00842">
    <property type="entry name" value="FtsA"/>
    <property type="match status" value="1"/>
</dbReference>
<dbReference type="InterPro" id="IPR050696">
    <property type="entry name" value="FtsA/MreB"/>
</dbReference>
<dbReference type="PANTHER" id="PTHR32432">
    <property type="entry name" value="CELL DIVISION PROTEIN FTSA-RELATED"/>
    <property type="match status" value="1"/>
</dbReference>
<dbReference type="Proteomes" id="UP000045545">
    <property type="component" value="Unassembled WGS sequence"/>
</dbReference>
<evidence type="ECO:0000313" key="3">
    <source>
        <dbReference type="Proteomes" id="UP000045545"/>
    </source>
</evidence>
<keyword evidence="3" id="KW-1185">Reference proteome</keyword>
<dbReference type="InterPro" id="IPR043129">
    <property type="entry name" value="ATPase_NBD"/>
</dbReference>
<proteinExistence type="predicted"/>
<evidence type="ECO:0000313" key="2">
    <source>
        <dbReference type="EMBL" id="CFX03416.1"/>
    </source>
</evidence>
<dbReference type="AlphaFoldDB" id="A0A0E4C7L1"/>
<gene>
    <name evidence="2" type="ORF">273</name>
</gene>
<dbReference type="Pfam" id="PF14450">
    <property type="entry name" value="FtsA"/>
    <property type="match status" value="1"/>
</dbReference>
<reference evidence="2 3" key="1">
    <citation type="submission" date="2015-03" db="EMBL/GenBank/DDBJ databases">
        <authorList>
            <person name="Murphy D."/>
        </authorList>
    </citation>
    <scope>NUCLEOTIDE SEQUENCE [LARGE SCALE GENOMIC DNA]</scope>
    <source>
        <strain evidence="2 3">OL-4</strain>
    </source>
</reference>
<dbReference type="Gene3D" id="3.30.420.40">
    <property type="match status" value="2"/>
</dbReference>
<dbReference type="STRING" id="690567.273"/>
<dbReference type="SUPFAM" id="SSF53067">
    <property type="entry name" value="Actin-like ATPase domain"/>
    <property type="match status" value="2"/>
</dbReference>
<feature type="domain" description="SHS2" evidence="1">
    <location>
        <begin position="6"/>
        <end position="206"/>
    </location>
</feature>